<sequence length="215" mass="24941">MKQYPVYQTVHQGEGRVNWELIPRLEAFINPWSQGTIQKTRFMAQHDSHCLYARFEVSETSLNVERLRDHKLEVVNSDRVELFFTANLDLKNYYCLELDPYGRVLDYAASHYRNFDYDWRWPSNQLEVNSRLTGDGYQIEVSVGKASLNALDLIHDNGIYMGIFRADCKGGGQKGKGPKIFDWISWVDPGTREPDFHVPSAFGRLQFLDAMPAQR</sequence>
<gene>
    <name evidence="2" type="ORF">K1F36_12315</name>
</gene>
<evidence type="ECO:0000259" key="1">
    <source>
        <dbReference type="Pfam" id="PF06452"/>
    </source>
</evidence>
<dbReference type="Proteomes" id="UP001196136">
    <property type="component" value="Unassembled WGS sequence"/>
</dbReference>
<dbReference type="RefSeq" id="WP_220114096.1">
    <property type="nucleotide sequence ID" value="NZ_JAHZSV010000015.1"/>
</dbReference>
<protein>
    <recommendedName>
        <fullName evidence="1">Carbohydrate-binding domain-containing protein</fullName>
    </recommendedName>
</protein>
<dbReference type="SUPFAM" id="SSF49344">
    <property type="entry name" value="CBD9-like"/>
    <property type="match status" value="1"/>
</dbReference>
<dbReference type="Pfam" id="PF06452">
    <property type="entry name" value="CBM9_1"/>
    <property type="match status" value="1"/>
</dbReference>
<evidence type="ECO:0000313" key="3">
    <source>
        <dbReference type="Proteomes" id="UP001196136"/>
    </source>
</evidence>
<evidence type="ECO:0000313" key="2">
    <source>
        <dbReference type="EMBL" id="MBW8200613.1"/>
    </source>
</evidence>
<comment type="caution">
    <text evidence="2">The sequence shown here is derived from an EMBL/GenBank/DDBJ whole genome shotgun (WGS) entry which is preliminary data.</text>
</comment>
<dbReference type="Gene3D" id="2.60.40.1190">
    <property type="match status" value="1"/>
</dbReference>
<feature type="domain" description="Carbohydrate-binding" evidence="1">
    <location>
        <begin position="36"/>
        <end position="206"/>
    </location>
</feature>
<dbReference type="InterPro" id="IPR010502">
    <property type="entry name" value="Carb-bd_dom_fam9"/>
</dbReference>
<reference evidence="2 3" key="1">
    <citation type="submission" date="2021-08" db="EMBL/GenBank/DDBJ databases">
        <title>Muricauda profundi sp. nov., a marine bacterium isolated from deep seawater of the Mariana Trench.</title>
        <authorList>
            <person name="Wei Y."/>
        </authorList>
    </citation>
    <scope>NUCLEOTIDE SEQUENCE [LARGE SCALE GENOMIC DNA]</scope>
    <source>
        <strain evidence="2 3">W52</strain>
    </source>
</reference>
<dbReference type="EMBL" id="JAHZSV010000015">
    <property type="protein sequence ID" value="MBW8200613.1"/>
    <property type="molecule type" value="Genomic_DNA"/>
</dbReference>
<keyword evidence="3" id="KW-1185">Reference proteome</keyword>
<accession>A0ABS7EUR1</accession>
<name>A0ABS7EUR1_9FLAO</name>
<proteinExistence type="predicted"/>
<organism evidence="2 3">
    <name type="scientific">Flagellimonas abyssi</name>
    <dbReference type="NCBI Taxonomy" id="2864871"/>
    <lineage>
        <taxon>Bacteria</taxon>
        <taxon>Pseudomonadati</taxon>
        <taxon>Bacteroidota</taxon>
        <taxon>Flavobacteriia</taxon>
        <taxon>Flavobacteriales</taxon>
        <taxon>Flavobacteriaceae</taxon>
        <taxon>Flagellimonas</taxon>
    </lineage>
</organism>